<dbReference type="Gene3D" id="1.25.10.10">
    <property type="entry name" value="Leucine-rich Repeat Variant"/>
    <property type="match status" value="2"/>
</dbReference>
<dbReference type="RefSeq" id="XP_016638563.1">
    <property type="nucleotide sequence ID" value="XM_016784337.1"/>
</dbReference>
<feature type="compositionally biased region" description="Polar residues" evidence="10">
    <location>
        <begin position="1381"/>
        <end position="1395"/>
    </location>
</feature>
<feature type="binding site" evidence="9">
    <location>
        <position position="83"/>
    </location>
    <ligand>
        <name>ATP</name>
        <dbReference type="ChEBI" id="CHEBI:30616"/>
    </ligand>
</feature>
<dbReference type="PROSITE" id="PS00107">
    <property type="entry name" value="PROTEIN_KINASE_ATP"/>
    <property type="match status" value="1"/>
</dbReference>
<evidence type="ECO:0000256" key="10">
    <source>
        <dbReference type="SAM" id="MobiDB-lite"/>
    </source>
</evidence>
<feature type="compositionally biased region" description="Polar residues" evidence="10">
    <location>
        <begin position="610"/>
        <end position="635"/>
    </location>
</feature>
<dbReference type="VEuPathDB" id="FungiDB:SAPIO_CDS10797"/>
<dbReference type="Pfam" id="PF00069">
    <property type="entry name" value="Pkinase"/>
    <property type="match status" value="1"/>
</dbReference>
<keyword evidence="2" id="KW-0723">Serine/threonine-protein kinase</keyword>
<evidence type="ECO:0000256" key="7">
    <source>
        <dbReference type="ARBA" id="ARBA00047899"/>
    </source>
</evidence>
<evidence type="ECO:0000256" key="2">
    <source>
        <dbReference type="ARBA" id="ARBA00022527"/>
    </source>
</evidence>
<dbReference type="GeneID" id="27720029"/>
<dbReference type="InterPro" id="IPR017441">
    <property type="entry name" value="Protein_kinase_ATP_BS"/>
</dbReference>
<evidence type="ECO:0000256" key="9">
    <source>
        <dbReference type="PROSITE-ProRule" id="PRU10141"/>
    </source>
</evidence>
<dbReference type="CDD" id="cd06627">
    <property type="entry name" value="STKc_Cdc7_like"/>
    <property type="match status" value="1"/>
</dbReference>
<feature type="compositionally biased region" description="Polar residues" evidence="10">
    <location>
        <begin position="1404"/>
        <end position="1413"/>
    </location>
</feature>
<dbReference type="FunFam" id="1.10.510.10:FF:000246">
    <property type="entry name" value="Putative Serine-threonine kinase SepH"/>
    <property type="match status" value="1"/>
</dbReference>
<feature type="region of interest" description="Disordered" evidence="10">
    <location>
        <begin position="1"/>
        <end position="48"/>
    </location>
</feature>
<evidence type="ECO:0000313" key="13">
    <source>
        <dbReference type="Proteomes" id="UP000028545"/>
    </source>
</evidence>
<comment type="caution">
    <text evidence="12">The sequence shown here is derived from an EMBL/GenBank/DDBJ whole genome shotgun (WGS) entry which is preliminary data.</text>
</comment>
<feature type="region of interest" description="Disordered" evidence="10">
    <location>
        <begin position="341"/>
        <end position="361"/>
    </location>
</feature>
<reference evidence="12 13" key="1">
    <citation type="journal article" date="2014" name="Genome Announc.">
        <title>Draft genome sequence of the pathogenic fungus Scedosporium apiospermum.</title>
        <authorList>
            <person name="Vandeputte P."/>
            <person name="Ghamrawi S."/>
            <person name="Rechenmann M."/>
            <person name="Iltis A."/>
            <person name="Giraud S."/>
            <person name="Fleury M."/>
            <person name="Thornton C."/>
            <person name="Delhaes L."/>
            <person name="Meyer W."/>
            <person name="Papon N."/>
            <person name="Bouchara J.P."/>
        </authorList>
    </citation>
    <scope>NUCLEOTIDE SEQUENCE [LARGE SCALE GENOMIC DNA]</scope>
    <source>
        <strain evidence="12 13">IHEM 14462</strain>
    </source>
</reference>
<dbReference type="SMART" id="SM00220">
    <property type="entry name" value="S_TKc"/>
    <property type="match status" value="1"/>
</dbReference>
<dbReference type="Gene3D" id="1.10.510.10">
    <property type="entry name" value="Transferase(Phosphotransferase) domain 1"/>
    <property type="match status" value="1"/>
</dbReference>
<dbReference type="HOGENOM" id="CLU_001872_1_1_1"/>
<feature type="compositionally biased region" description="Polar residues" evidence="10">
    <location>
        <begin position="1421"/>
        <end position="1434"/>
    </location>
</feature>
<dbReference type="EC" id="2.7.11.1" evidence="1"/>
<dbReference type="EMBL" id="JOWA01000176">
    <property type="protein sequence ID" value="KEZ38764.1"/>
    <property type="molecule type" value="Genomic_DNA"/>
</dbReference>
<protein>
    <recommendedName>
        <fullName evidence="1">non-specific serine/threonine protein kinase</fullName>
        <ecNumber evidence="1">2.7.11.1</ecNumber>
    </recommendedName>
</protein>
<dbReference type="InterPro" id="IPR008271">
    <property type="entry name" value="Ser/Thr_kinase_AS"/>
</dbReference>
<accession>A0A084FUK2</accession>
<dbReference type="OrthoDB" id="8693905at2759"/>
<dbReference type="PANTHER" id="PTHR24361:SF433">
    <property type="entry name" value="PROTEIN KINASE DOMAIN-CONTAINING PROTEIN"/>
    <property type="match status" value="1"/>
</dbReference>
<dbReference type="PANTHER" id="PTHR24361">
    <property type="entry name" value="MITOGEN-ACTIVATED KINASE KINASE KINASE"/>
    <property type="match status" value="1"/>
</dbReference>
<dbReference type="SUPFAM" id="SSF48371">
    <property type="entry name" value="ARM repeat"/>
    <property type="match status" value="1"/>
</dbReference>
<dbReference type="PROSITE" id="PS00108">
    <property type="entry name" value="PROTEIN_KINASE_ST"/>
    <property type="match status" value="1"/>
</dbReference>
<keyword evidence="4 9" id="KW-0547">Nucleotide-binding</keyword>
<feature type="region of interest" description="Disordered" evidence="10">
    <location>
        <begin position="485"/>
        <end position="531"/>
    </location>
</feature>
<proteinExistence type="predicted"/>
<name>A0A084FUK2_PSEDA</name>
<keyword evidence="3" id="KW-0808">Transferase</keyword>
<evidence type="ECO:0000256" key="1">
    <source>
        <dbReference type="ARBA" id="ARBA00012513"/>
    </source>
</evidence>
<dbReference type="InterPro" id="IPR011009">
    <property type="entry name" value="Kinase-like_dom_sf"/>
</dbReference>
<feature type="compositionally biased region" description="Polar residues" evidence="10">
    <location>
        <begin position="341"/>
        <end position="351"/>
    </location>
</feature>
<keyword evidence="5" id="KW-0418">Kinase</keyword>
<dbReference type="Proteomes" id="UP000028545">
    <property type="component" value="Unassembled WGS sequence"/>
</dbReference>
<dbReference type="GO" id="GO:0005524">
    <property type="term" value="F:ATP binding"/>
    <property type="evidence" value="ECO:0007669"/>
    <property type="project" value="UniProtKB-UniRule"/>
</dbReference>
<feature type="region of interest" description="Disordered" evidence="10">
    <location>
        <begin position="1277"/>
        <end position="1470"/>
    </location>
</feature>
<keyword evidence="6 9" id="KW-0067">ATP-binding</keyword>
<keyword evidence="13" id="KW-1185">Reference proteome</keyword>
<feature type="compositionally biased region" description="Basic and acidic residues" evidence="10">
    <location>
        <begin position="648"/>
        <end position="657"/>
    </location>
</feature>
<dbReference type="InterPro" id="IPR016024">
    <property type="entry name" value="ARM-type_fold"/>
</dbReference>
<gene>
    <name evidence="12" type="ORF">SAPIO_CDS10797</name>
</gene>
<dbReference type="KEGG" id="sapo:SAPIO_CDS10797"/>
<feature type="compositionally biased region" description="Basic and acidic residues" evidence="10">
    <location>
        <begin position="485"/>
        <end position="496"/>
    </location>
</feature>
<dbReference type="GO" id="GO:0004674">
    <property type="term" value="F:protein serine/threonine kinase activity"/>
    <property type="evidence" value="ECO:0007669"/>
    <property type="project" value="UniProtKB-KW"/>
</dbReference>
<feature type="compositionally biased region" description="Basic and acidic residues" evidence="10">
    <location>
        <begin position="25"/>
        <end position="42"/>
    </location>
</feature>
<dbReference type="GO" id="GO:0005737">
    <property type="term" value="C:cytoplasm"/>
    <property type="evidence" value="ECO:0007669"/>
    <property type="project" value="TreeGrafter"/>
</dbReference>
<sequence length="1470" mass="161604">MAPQASSSAERHLHANGKAAVVVSRSEKPPGTPRRDKSHGRESSAVQDPGLKDYRLGECLGKGAFGSVYKAFNWGTGEAVAVKQVKLGDLPKSELRMIESEIDLLKNLHHDNIVKYIGFVKSVDCLNIILEYCENGSLHSILKAYGKFPENLVGVYMTQVLQGLQYLHDQGVIHRDIKGANILTTKDGTVKLADFGVSTSTLAGNQDKEAQVVGTPYWMAPEIIQLSGASSASDIWSVGCTVIELLQAKPPYHNLAAMPALFAIVNDDHPPLPEGISPAARDFLMQCFQKDPNLRVTARKLLRHAWIVGCRRSEPQVAKAPSNFSQAVEEVKQWNKALKSSETSLRASTGSDGAPPMASGQGALRFREADPLRSNHATPARVALAKPRALPEAFRSPELADDDNWDNDFATSISPSALHLPHLKPQDNFGGLLSADRLKAFASTMDLNNSSENYDDDFEGELLTIKVAKQCHDDDALEKTIRPITRKIERSQDPVKSHSRKHSRNFSRSSTAPVSLGGRSPTKPNFGGSKIELPARPDLVYREESVEDFSDLQFDNDHVFSKGLNLAVKRVSVQPAIMENIAENSKRTKTPPSFKGPRQSDAPQLFHPSDLTSLPRSMQSPAVSGSIRRQISSRPSVLPDRSMRRSRSSAEIERFVEPDDDEDFSDILGPGDELTPKDESDHGSENGFMLASKLSSSSWLGDDDDEDDPFASMDPGWDELDLKANIARDRHARLCERVEELVRSLKTTESEDILCELAEDLLVLLWENPEVKGLIITAHGLLPILEILEPCTVKTRQHMILQLLKVVNTIILDDVEIQENLCFVGGIPIITKFAARQYSNEIRLEAAAFVRQMYQTSTLTLQMFVSAGGLNVLVEFLFEDYDSARDLVLIGVNGIWNVFELQGPTPKNDFCRIFSRSKILYPLALVLHRVLDEEDENELSELIEGRIVNIFYLFSQAENYVKEVVADRQVLKSVLKDLRRMTPAHQITMLKFIKNLSMLSTTLEVLHSADAIDFLIDLLSYSMKKGHTHFREISNQVLNTMFNLCRLSKERQEDAAVGGIIPLLLRIMRTERPPKEFVLPILCDMAHSGRTGRRFLWQNKGLDFYVSLLADQYWQVTALDAILVWLQEETANVESHLLESEFTKTILSSFSTNRLNSFDSNILEPLLKLLRLSPSIAASLATPEMFAGISQRLGHKKPVVRLNLLRLVRIIIDAGDQDVGLGNGSGALNSKQVKSLMDAIQLLAEKDSAVLVRNLAAELVKLKIGAEAFPDMLAAPPVISSSAAGPTRRPGSGNRRNNSYTPPSLHVSMSLPPTPTQSGSRHRPSISGSGSGAYIEVAASPRRTPASITHERDAILYRPRSRDGPTGIPRRVSGDAASAANILSNGSGSNTSIPSKSRLPRTSMAYSRSSMSGGQPPIVTLSESALSNKENVSRASSSGASGSTTGSPAPISVIAGKRRNRAPSSDSKWS</sequence>
<evidence type="ECO:0000313" key="12">
    <source>
        <dbReference type="EMBL" id="KEZ38764.1"/>
    </source>
</evidence>
<evidence type="ECO:0000256" key="8">
    <source>
        <dbReference type="ARBA" id="ARBA00048679"/>
    </source>
</evidence>
<dbReference type="InterPro" id="IPR011989">
    <property type="entry name" value="ARM-like"/>
</dbReference>
<evidence type="ECO:0000256" key="6">
    <source>
        <dbReference type="ARBA" id="ARBA00022840"/>
    </source>
</evidence>
<feature type="domain" description="Protein kinase" evidence="11">
    <location>
        <begin position="54"/>
        <end position="307"/>
    </location>
</feature>
<evidence type="ECO:0000256" key="3">
    <source>
        <dbReference type="ARBA" id="ARBA00022679"/>
    </source>
</evidence>
<evidence type="ECO:0000256" key="4">
    <source>
        <dbReference type="ARBA" id="ARBA00022741"/>
    </source>
</evidence>
<dbReference type="PROSITE" id="PS50011">
    <property type="entry name" value="PROTEIN_KINASE_DOM"/>
    <property type="match status" value="1"/>
</dbReference>
<comment type="catalytic activity">
    <reaction evidence="7">
        <text>L-threonyl-[protein] + ATP = O-phospho-L-threonyl-[protein] + ADP + H(+)</text>
        <dbReference type="Rhea" id="RHEA:46608"/>
        <dbReference type="Rhea" id="RHEA-COMP:11060"/>
        <dbReference type="Rhea" id="RHEA-COMP:11605"/>
        <dbReference type="ChEBI" id="CHEBI:15378"/>
        <dbReference type="ChEBI" id="CHEBI:30013"/>
        <dbReference type="ChEBI" id="CHEBI:30616"/>
        <dbReference type="ChEBI" id="CHEBI:61977"/>
        <dbReference type="ChEBI" id="CHEBI:456216"/>
        <dbReference type="EC" id="2.7.11.1"/>
    </reaction>
</comment>
<feature type="compositionally biased region" description="Basic and acidic residues" evidence="10">
    <location>
        <begin position="674"/>
        <end position="684"/>
    </location>
</feature>
<dbReference type="FunFam" id="1.25.10.10:FF:000176">
    <property type="entry name" value="Cell division control protein"/>
    <property type="match status" value="1"/>
</dbReference>
<feature type="region of interest" description="Disordered" evidence="10">
    <location>
        <begin position="582"/>
        <end position="688"/>
    </location>
</feature>
<dbReference type="SUPFAM" id="SSF56112">
    <property type="entry name" value="Protein kinase-like (PK-like)"/>
    <property type="match status" value="1"/>
</dbReference>
<feature type="compositionally biased region" description="Low complexity" evidence="10">
    <location>
        <begin position="1435"/>
        <end position="1450"/>
    </location>
</feature>
<comment type="catalytic activity">
    <reaction evidence="8">
        <text>L-seryl-[protein] + ATP = O-phospho-L-seryl-[protein] + ADP + H(+)</text>
        <dbReference type="Rhea" id="RHEA:17989"/>
        <dbReference type="Rhea" id="RHEA-COMP:9863"/>
        <dbReference type="Rhea" id="RHEA-COMP:11604"/>
        <dbReference type="ChEBI" id="CHEBI:15378"/>
        <dbReference type="ChEBI" id="CHEBI:29999"/>
        <dbReference type="ChEBI" id="CHEBI:30616"/>
        <dbReference type="ChEBI" id="CHEBI:83421"/>
        <dbReference type="ChEBI" id="CHEBI:456216"/>
        <dbReference type="EC" id="2.7.11.1"/>
    </reaction>
</comment>
<evidence type="ECO:0000256" key="5">
    <source>
        <dbReference type="ARBA" id="ARBA00022777"/>
    </source>
</evidence>
<dbReference type="InterPro" id="IPR053235">
    <property type="entry name" value="Ser_Thr_kinase"/>
</dbReference>
<dbReference type="InterPro" id="IPR000719">
    <property type="entry name" value="Prot_kinase_dom"/>
</dbReference>
<organism evidence="12 13">
    <name type="scientific">Pseudallescheria apiosperma</name>
    <name type="common">Scedosporium apiospermum</name>
    <dbReference type="NCBI Taxonomy" id="563466"/>
    <lineage>
        <taxon>Eukaryota</taxon>
        <taxon>Fungi</taxon>
        <taxon>Dikarya</taxon>
        <taxon>Ascomycota</taxon>
        <taxon>Pezizomycotina</taxon>
        <taxon>Sordariomycetes</taxon>
        <taxon>Hypocreomycetidae</taxon>
        <taxon>Microascales</taxon>
        <taxon>Microascaceae</taxon>
        <taxon>Scedosporium</taxon>
    </lineage>
</organism>
<feature type="compositionally biased region" description="Basic and acidic residues" evidence="10">
    <location>
        <begin position="1349"/>
        <end position="1363"/>
    </location>
</feature>
<feature type="compositionally biased region" description="Low complexity" evidence="10">
    <location>
        <begin position="1285"/>
        <end position="1299"/>
    </location>
</feature>
<evidence type="ECO:0000259" key="11">
    <source>
        <dbReference type="PROSITE" id="PS50011"/>
    </source>
</evidence>
<dbReference type="OMA" id="VKQIKLV"/>